<feature type="compositionally biased region" description="Acidic residues" evidence="1">
    <location>
        <begin position="567"/>
        <end position="585"/>
    </location>
</feature>
<proteinExistence type="predicted"/>
<evidence type="ECO:0000256" key="1">
    <source>
        <dbReference type="SAM" id="MobiDB-lite"/>
    </source>
</evidence>
<evidence type="ECO:0000313" key="2">
    <source>
        <dbReference type="EMBL" id="MFC4346785.1"/>
    </source>
</evidence>
<sequence>MSLGQSVHYEIVGRRGSSWTILEVIKDRKVAVEKAEELWGSRRYTGIKVSKESYDKANNEFSSIEIYSRGAQRKQSKYDQSGTISPCLTPDDLYSPDGRRSIWELLGNTLADWMITPTELLHSLEHYYKLYNAGTKLQNAVQRTAVSFEEEQGSIQERMRKIYKIIDQSIEIMKGNAEKIPSLEMGRLKPIIEQLKEKSNKRFLLISAITEYLRPAVTLSDKIGRTIILLAADRPAWVIEILDQFIAELMQHKSVPFQLLGEPEDRAQFIIWLAHLQAGQLSMMGENEHSPCFSDEVLRLNGFLSQGQMPQTARVLLARLQEEIEAAKPISDQGLVDQLKRLNDIRDTLESLVSDMSQFEGLEEALSKRSARLLNSQAVGETLFEMKSPIDQMNALLDLEKYTIGHGNKRMVANFMLPILTRPEYESVFVGLDNHQPIQRMGDLTKLQKRINEADLTEMHRRKIAEKLDAFCRAILDNTQVLKKLHGLDISLQEKSKKILNMLADDFFTTGDCRDRAEHQVRIYMKQPGFTEGLIAGLDRKAAEMELMSFRLLLEQAGITKPPQETASEEESIEETDINDEDAAASDDSNQTGTA</sequence>
<dbReference type="EMBL" id="JBHSCR010000001">
    <property type="protein sequence ID" value="MFC4346785.1"/>
    <property type="molecule type" value="Genomic_DNA"/>
</dbReference>
<accession>A0ABV8U7C3</accession>
<feature type="region of interest" description="Disordered" evidence="1">
    <location>
        <begin position="559"/>
        <end position="595"/>
    </location>
</feature>
<gene>
    <name evidence="2" type="ORF">ACFO5Q_02860</name>
</gene>
<comment type="caution">
    <text evidence="2">The sequence shown here is derived from an EMBL/GenBank/DDBJ whole genome shotgun (WGS) entry which is preliminary data.</text>
</comment>
<protein>
    <submittedName>
        <fullName evidence="2">Uncharacterized protein</fullName>
    </submittedName>
</protein>
<dbReference type="RefSeq" id="WP_068148537.1">
    <property type="nucleotide sequence ID" value="NZ_JBHSCR010000001.1"/>
</dbReference>
<organism evidence="2 3">
    <name type="scientific">Kordiimonas lipolytica</name>
    <dbReference type="NCBI Taxonomy" id="1662421"/>
    <lineage>
        <taxon>Bacteria</taxon>
        <taxon>Pseudomonadati</taxon>
        <taxon>Pseudomonadota</taxon>
        <taxon>Alphaproteobacteria</taxon>
        <taxon>Kordiimonadales</taxon>
        <taxon>Kordiimonadaceae</taxon>
        <taxon>Kordiimonas</taxon>
    </lineage>
</organism>
<dbReference type="Proteomes" id="UP001595776">
    <property type="component" value="Unassembled WGS sequence"/>
</dbReference>
<keyword evidence="3" id="KW-1185">Reference proteome</keyword>
<name>A0ABV8U7C3_9PROT</name>
<evidence type="ECO:0000313" key="3">
    <source>
        <dbReference type="Proteomes" id="UP001595776"/>
    </source>
</evidence>
<reference evidence="3" key="1">
    <citation type="journal article" date="2019" name="Int. J. Syst. Evol. Microbiol.">
        <title>The Global Catalogue of Microorganisms (GCM) 10K type strain sequencing project: providing services to taxonomists for standard genome sequencing and annotation.</title>
        <authorList>
            <consortium name="The Broad Institute Genomics Platform"/>
            <consortium name="The Broad Institute Genome Sequencing Center for Infectious Disease"/>
            <person name="Wu L."/>
            <person name="Ma J."/>
        </authorList>
    </citation>
    <scope>NUCLEOTIDE SEQUENCE [LARGE SCALE GENOMIC DNA]</scope>
    <source>
        <strain evidence="3">CGMCC 1.15304</strain>
    </source>
</reference>